<dbReference type="Proteomes" id="UP000030748">
    <property type="component" value="Unassembled WGS sequence"/>
</dbReference>
<evidence type="ECO:0000313" key="2">
    <source>
        <dbReference type="EMBL" id="EYU36912.1"/>
    </source>
</evidence>
<sequence>MKVKSKCPPEQKKNVKYTETKKRINKIRRQLEKLEDIFKENKRINKICKQINKLEEKDFCETYTLIYDRDSTAKENPTNPKIMRDLDEAARIAIGYFSKTCSIRYYVADVIRATKYMCSGRVLCLTFTAKPQGSEKVQTFKTEIYYETGQTEVKYVQVVAT</sequence>
<protein>
    <submittedName>
        <fullName evidence="2">Uncharacterized protein</fullName>
    </submittedName>
</protein>
<keyword evidence="1" id="KW-0175">Coiled coil</keyword>
<accession>A0A022R978</accession>
<keyword evidence="3" id="KW-1185">Reference proteome</keyword>
<organism evidence="2 3">
    <name type="scientific">Erythranthe guttata</name>
    <name type="common">Yellow monkey flower</name>
    <name type="synonym">Mimulus guttatus</name>
    <dbReference type="NCBI Taxonomy" id="4155"/>
    <lineage>
        <taxon>Eukaryota</taxon>
        <taxon>Viridiplantae</taxon>
        <taxon>Streptophyta</taxon>
        <taxon>Embryophyta</taxon>
        <taxon>Tracheophyta</taxon>
        <taxon>Spermatophyta</taxon>
        <taxon>Magnoliopsida</taxon>
        <taxon>eudicotyledons</taxon>
        <taxon>Gunneridae</taxon>
        <taxon>Pentapetalae</taxon>
        <taxon>asterids</taxon>
        <taxon>lamiids</taxon>
        <taxon>Lamiales</taxon>
        <taxon>Phrymaceae</taxon>
        <taxon>Erythranthe</taxon>
    </lineage>
</organism>
<dbReference type="EMBL" id="KI630583">
    <property type="protein sequence ID" value="EYU36912.1"/>
    <property type="molecule type" value="Genomic_DNA"/>
</dbReference>
<feature type="coiled-coil region" evidence="1">
    <location>
        <begin position="17"/>
        <end position="57"/>
    </location>
</feature>
<evidence type="ECO:0000313" key="3">
    <source>
        <dbReference type="Proteomes" id="UP000030748"/>
    </source>
</evidence>
<dbReference type="KEGG" id="egt:105958646"/>
<name>A0A022R978_ERYGU</name>
<reference evidence="2 3" key="1">
    <citation type="journal article" date="2013" name="Proc. Natl. Acad. Sci. U.S.A.">
        <title>Fine-scale variation in meiotic recombination in Mimulus inferred from population shotgun sequencing.</title>
        <authorList>
            <person name="Hellsten U."/>
            <person name="Wright K.M."/>
            <person name="Jenkins J."/>
            <person name="Shu S."/>
            <person name="Yuan Y."/>
            <person name="Wessler S.R."/>
            <person name="Schmutz J."/>
            <person name="Willis J.H."/>
            <person name="Rokhsar D.S."/>
        </authorList>
    </citation>
    <scope>NUCLEOTIDE SEQUENCE [LARGE SCALE GENOMIC DNA]</scope>
    <source>
        <strain evidence="3">cv. DUN x IM62</strain>
    </source>
</reference>
<dbReference type="AlphaFoldDB" id="A0A022R978"/>
<dbReference type="PhylomeDB" id="A0A022R978"/>
<gene>
    <name evidence="2" type="ORF">MIMGU_mgv1a015332mg</name>
</gene>
<proteinExistence type="predicted"/>
<evidence type="ECO:0000256" key="1">
    <source>
        <dbReference type="SAM" id="Coils"/>
    </source>
</evidence>